<evidence type="ECO:0000256" key="5">
    <source>
        <dbReference type="ARBA" id="ARBA00013170"/>
    </source>
</evidence>
<keyword evidence="12 18" id="KW-0472">Membrane</keyword>
<evidence type="ECO:0000256" key="16">
    <source>
        <dbReference type="NCBIfam" id="TIGR00560"/>
    </source>
</evidence>
<keyword evidence="20" id="KW-1185">Reference proteome</keyword>
<keyword evidence="7" id="KW-0444">Lipid biosynthesis</keyword>
<dbReference type="InterPro" id="IPR050324">
    <property type="entry name" value="CDP-alcohol_PTase-I"/>
</dbReference>
<reference evidence="19" key="1">
    <citation type="journal article" date="2014" name="Int. J. Syst. Evol. Microbiol.">
        <title>Complete genome sequence of Corynebacterium casei LMG S-19264T (=DSM 44701T), isolated from a smear-ripened cheese.</title>
        <authorList>
            <consortium name="US DOE Joint Genome Institute (JGI-PGF)"/>
            <person name="Walter F."/>
            <person name="Albersmeier A."/>
            <person name="Kalinowski J."/>
            <person name="Ruckert C."/>
        </authorList>
    </citation>
    <scope>NUCLEOTIDE SEQUENCE</scope>
    <source>
        <strain evidence="19">CGMCC 1.12921</strain>
    </source>
</reference>
<dbReference type="PROSITE" id="PS00379">
    <property type="entry name" value="CDP_ALCOHOL_P_TRANSF"/>
    <property type="match status" value="1"/>
</dbReference>
<accession>A0A8J2Y7U3</accession>
<evidence type="ECO:0000256" key="8">
    <source>
        <dbReference type="ARBA" id="ARBA00022679"/>
    </source>
</evidence>
<sequence>MANALTLLRIFLIVPFTAVMFAPGDPAQWTALLLFLAAGATDFLDGRVARARGETSRLGAMLDPIADKLLTTAALFLLVMTGELYGIHILAGLSILLREIWVAGLREALAGRSVLAVSPLAKVKTTAQFVAIAVLLVPWGGTMVALGLVLLWIAAALTLFTGYQYTRAALPVLQEKP</sequence>
<dbReference type="Proteomes" id="UP000613582">
    <property type="component" value="Unassembled WGS sequence"/>
</dbReference>
<dbReference type="PIRSF" id="PIRSF000847">
    <property type="entry name" value="Phos_ph_gly_syn"/>
    <property type="match status" value="1"/>
</dbReference>
<evidence type="ECO:0000256" key="18">
    <source>
        <dbReference type="SAM" id="Phobius"/>
    </source>
</evidence>
<evidence type="ECO:0000256" key="15">
    <source>
        <dbReference type="ARBA" id="ARBA00048586"/>
    </source>
</evidence>
<keyword evidence="10 18" id="KW-1133">Transmembrane helix</keyword>
<dbReference type="GO" id="GO:0016020">
    <property type="term" value="C:membrane"/>
    <property type="evidence" value="ECO:0007669"/>
    <property type="project" value="UniProtKB-SubCell"/>
</dbReference>
<evidence type="ECO:0000256" key="4">
    <source>
        <dbReference type="ARBA" id="ARBA00010441"/>
    </source>
</evidence>
<dbReference type="AlphaFoldDB" id="A0A8J2Y7U3"/>
<dbReference type="Pfam" id="PF01066">
    <property type="entry name" value="CDP-OH_P_transf"/>
    <property type="match status" value="1"/>
</dbReference>
<evidence type="ECO:0000256" key="3">
    <source>
        <dbReference type="ARBA" id="ARBA00005189"/>
    </source>
</evidence>
<reference evidence="19" key="2">
    <citation type="submission" date="2020-09" db="EMBL/GenBank/DDBJ databases">
        <authorList>
            <person name="Sun Q."/>
            <person name="Zhou Y."/>
        </authorList>
    </citation>
    <scope>NUCLEOTIDE SEQUENCE</scope>
    <source>
        <strain evidence="19">CGMCC 1.12921</strain>
    </source>
</reference>
<dbReference type="EC" id="2.7.8.5" evidence="5 16"/>
<evidence type="ECO:0000256" key="2">
    <source>
        <dbReference type="ARBA" id="ARBA00005042"/>
    </source>
</evidence>
<evidence type="ECO:0000256" key="17">
    <source>
        <dbReference type="RuleBase" id="RU003750"/>
    </source>
</evidence>
<protein>
    <recommendedName>
        <fullName evidence="6 16">CDP-diacylglycerol--glycerol-3-phosphate 3-phosphatidyltransferase</fullName>
        <ecNumber evidence="5 16">2.7.8.5</ecNumber>
    </recommendedName>
</protein>
<dbReference type="InterPro" id="IPR048254">
    <property type="entry name" value="CDP_ALCOHOL_P_TRANSF_CS"/>
</dbReference>
<organism evidence="19 20">
    <name type="scientific">Aquisalinus flavus</name>
    <dbReference type="NCBI Taxonomy" id="1526572"/>
    <lineage>
        <taxon>Bacteria</taxon>
        <taxon>Pseudomonadati</taxon>
        <taxon>Pseudomonadota</taxon>
        <taxon>Alphaproteobacteria</taxon>
        <taxon>Parvularculales</taxon>
        <taxon>Parvularculaceae</taxon>
        <taxon>Aquisalinus</taxon>
    </lineage>
</organism>
<evidence type="ECO:0000256" key="14">
    <source>
        <dbReference type="ARBA" id="ARBA00023264"/>
    </source>
</evidence>
<dbReference type="InterPro" id="IPR000462">
    <property type="entry name" value="CDP-OH_P_trans"/>
</dbReference>
<proteinExistence type="inferred from homology"/>
<keyword evidence="9 18" id="KW-0812">Transmembrane</keyword>
<gene>
    <name evidence="19" type="primary">pgsA</name>
    <name evidence="19" type="ORF">GCM10011342_14320</name>
</gene>
<evidence type="ECO:0000256" key="6">
    <source>
        <dbReference type="ARBA" id="ARBA00014944"/>
    </source>
</evidence>
<evidence type="ECO:0000256" key="10">
    <source>
        <dbReference type="ARBA" id="ARBA00022989"/>
    </source>
</evidence>
<comment type="pathway">
    <text evidence="2">Phospholipid metabolism; phosphatidylglycerol biosynthesis; phosphatidylglycerol from CDP-diacylglycerol: step 1/2.</text>
</comment>
<comment type="catalytic activity">
    <reaction evidence="15">
        <text>a CDP-1,2-diacyl-sn-glycerol + sn-glycerol 3-phosphate = a 1,2-diacyl-sn-glycero-3-phospho-(1'-sn-glycero-3'-phosphate) + CMP + H(+)</text>
        <dbReference type="Rhea" id="RHEA:12593"/>
        <dbReference type="ChEBI" id="CHEBI:15378"/>
        <dbReference type="ChEBI" id="CHEBI:57597"/>
        <dbReference type="ChEBI" id="CHEBI:58332"/>
        <dbReference type="ChEBI" id="CHEBI:60110"/>
        <dbReference type="ChEBI" id="CHEBI:60377"/>
        <dbReference type="EC" id="2.7.8.5"/>
    </reaction>
</comment>
<keyword evidence="14" id="KW-1208">Phospholipid metabolism</keyword>
<dbReference type="PANTHER" id="PTHR14269">
    <property type="entry name" value="CDP-DIACYLGLYCEROL--GLYCEROL-3-PHOSPHATE 3-PHOSPHATIDYLTRANSFERASE-RELATED"/>
    <property type="match status" value="1"/>
</dbReference>
<keyword evidence="13" id="KW-0594">Phospholipid biosynthesis</keyword>
<dbReference type="NCBIfam" id="TIGR00560">
    <property type="entry name" value="pgsA"/>
    <property type="match status" value="1"/>
</dbReference>
<keyword evidence="8 17" id="KW-0808">Transferase</keyword>
<dbReference type="RefSeq" id="WP_194420142.1">
    <property type="nucleotide sequence ID" value="NZ_BMGH01000001.1"/>
</dbReference>
<dbReference type="PANTHER" id="PTHR14269:SF62">
    <property type="entry name" value="CDP-DIACYLGLYCEROL--GLYCEROL-3-PHOSPHATE 3-PHOSPHATIDYLTRANSFERASE 1, CHLOROPLASTIC"/>
    <property type="match status" value="1"/>
</dbReference>
<dbReference type="InterPro" id="IPR043130">
    <property type="entry name" value="CDP-OH_PTrfase_TM_dom"/>
</dbReference>
<feature type="transmembrane region" description="Helical" evidence="18">
    <location>
        <begin position="129"/>
        <end position="160"/>
    </location>
</feature>
<dbReference type="GO" id="GO:0046474">
    <property type="term" value="P:glycerophospholipid biosynthetic process"/>
    <property type="evidence" value="ECO:0007669"/>
    <property type="project" value="TreeGrafter"/>
</dbReference>
<evidence type="ECO:0000256" key="13">
    <source>
        <dbReference type="ARBA" id="ARBA00023209"/>
    </source>
</evidence>
<evidence type="ECO:0000256" key="11">
    <source>
        <dbReference type="ARBA" id="ARBA00023098"/>
    </source>
</evidence>
<evidence type="ECO:0000256" key="12">
    <source>
        <dbReference type="ARBA" id="ARBA00023136"/>
    </source>
</evidence>
<evidence type="ECO:0000256" key="9">
    <source>
        <dbReference type="ARBA" id="ARBA00022692"/>
    </source>
</evidence>
<comment type="similarity">
    <text evidence="4 17">Belongs to the CDP-alcohol phosphatidyltransferase class-I family.</text>
</comment>
<evidence type="ECO:0000256" key="7">
    <source>
        <dbReference type="ARBA" id="ARBA00022516"/>
    </source>
</evidence>
<dbReference type="InterPro" id="IPR004570">
    <property type="entry name" value="Phosphatidylglycerol_P_synth"/>
</dbReference>
<dbReference type="Gene3D" id="1.20.120.1760">
    <property type="match status" value="1"/>
</dbReference>
<feature type="transmembrane region" description="Helical" evidence="18">
    <location>
        <begin position="69"/>
        <end position="97"/>
    </location>
</feature>
<dbReference type="EMBL" id="BMGH01000001">
    <property type="protein sequence ID" value="GGD06619.1"/>
    <property type="molecule type" value="Genomic_DNA"/>
</dbReference>
<keyword evidence="11" id="KW-0443">Lipid metabolism</keyword>
<comment type="caution">
    <text evidence="19">The sequence shown here is derived from an EMBL/GenBank/DDBJ whole genome shotgun (WGS) entry which is preliminary data.</text>
</comment>
<evidence type="ECO:0000313" key="19">
    <source>
        <dbReference type="EMBL" id="GGD06619.1"/>
    </source>
</evidence>
<dbReference type="GO" id="GO:0008444">
    <property type="term" value="F:CDP-diacylglycerol-glycerol-3-phosphate 3-phosphatidyltransferase activity"/>
    <property type="evidence" value="ECO:0007669"/>
    <property type="project" value="UniProtKB-UniRule"/>
</dbReference>
<evidence type="ECO:0000313" key="20">
    <source>
        <dbReference type="Proteomes" id="UP000613582"/>
    </source>
</evidence>
<name>A0A8J2Y7U3_9PROT</name>
<comment type="pathway">
    <text evidence="3">Lipid metabolism.</text>
</comment>
<evidence type="ECO:0000256" key="1">
    <source>
        <dbReference type="ARBA" id="ARBA00004141"/>
    </source>
</evidence>
<comment type="subcellular location">
    <subcellularLocation>
        <location evidence="1">Membrane</location>
        <topology evidence="1">Multi-pass membrane protein</topology>
    </subcellularLocation>
</comment>